<reference evidence="3 4" key="1">
    <citation type="submission" date="2018-10" db="EMBL/GenBank/DDBJ databases">
        <title>Genome assembly for a Yunnan-Guizhou Plateau 3E fish, Anabarilius grahami (Regan), and its evolutionary and genetic applications.</title>
        <authorList>
            <person name="Jiang W."/>
        </authorList>
    </citation>
    <scope>NUCLEOTIDE SEQUENCE [LARGE SCALE GENOMIC DNA]</scope>
    <source>
        <strain evidence="3">AG-KIZ</strain>
        <tissue evidence="3">Muscle</tissue>
    </source>
</reference>
<feature type="compositionally biased region" description="Basic residues" evidence="2">
    <location>
        <begin position="1"/>
        <end position="12"/>
    </location>
</feature>
<dbReference type="AlphaFoldDB" id="A0A3N0XHL6"/>
<evidence type="ECO:0000256" key="2">
    <source>
        <dbReference type="SAM" id="MobiDB-lite"/>
    </source>
</evidence>
<feature type="region of interest" description="Disordered" evidence="2">
    <location>
        <begin position="1"/>
        <end position="30"/>
    </location>
</feature>
<dbReference type="GO" id="GO:0005654">
    <property type="term" value="C:nucleoplasm"/>
    <property type="evidence" value="ECO:0007669"/>
    <property type="project" value="TreeGrafter"/>
</dbReference>
<feature type="region of interest" description="Disordered" evidence="2">
    <location>
        <begin position="70"/>
        <end position="166"/>
    </location>
</feature>
<dbReference type="PANTHER" id="PTHR16477:SF5">
    <property type="entry name" value="COILED-COIL DOMAIN-CONTAINING PROTEIN 106-RELATED"/>
    <property type="match status" value="1"/>
</dbReference>
<evidence type="ECO:0008006" key="5">
    <source>
        <dbReference type="Google" id="ProtNLM"/>
    </source>
</evidence>
<sequence>MERRNPRKRARPQHLIDENDKEASAPPAPTQQVSLIKLKEENSFLKSKIKVLEDKCRDLENERDFLRSSLTNALSTKEEMQGASSRPPQNVIGNPDSSDEDSSDLHENKTVKRKRKEKKKKASKVNSSSSSDESISTSDSSVSSSPPKKRKHKKKSRKPAKHMKKNKRVFLPEEAIQRYKKVLQYLTQGMTKTLSYHKCGVDRKTIVDTAAIAELEYCDAEAYKTLREKFHRGQKLSEFAKQCKEMCTREPLRSIIEEKKKNGMLIDLCQKKIT</sequence>
<proteinExistence type="predicted"/>
<gene>
    <name evidence="3" type="ORF">DPX16_23249</name>
</gene>
<evidence type="ECO:0000256" key="1">
    <source>
        <dbReference type="SAM" id="Coils"/>
    </source>
</evidence>
<feature type="compositionally biased region" description="Basic residues" evidence="2">
    <location>
        <begin position="111"/>
        <end position="123"/>
    </location>
</feature>
<evidence type="ECO:0000313" key="4">
    <source>
        <dbReference type="Proteomes" id="UP000281406"/>
    </source>
</evidence>
<feature type="compositionally biased region" description="Low complexity" evidence="2">
    <location>
        <begin position="124"/>
        <end position="146"/>
    </location>
</feature>
<dbReference type="Proteomes" id="UP000281406">
    <property type="component" value="Unassembled WGS sequence"/>
</dbReference>
<dbReference type="Pfam" id="PF15794">
    <property type="entry name" value="CCDC106"/>
    <property type="match status" value="1"/>
</dbReference>
<dbReference type="InterPro" id="IPR031591">
    <property type="entry name" value="CCDC106"/>
</dbReference>
<keyword evidence="4" id="KW-1185">Reference proteome</keyword>
<name>A0A3N0XHL6_ANAGA</name>
<accession>A0A3N0XHL6</accession>
<comment type="caution">
    <text evidence="3">The sequence shown here is derived from an EMBL/GenBank/DDBJ whole genome shotgun (WGS) entry which is preliminary data.</text>
</comment>
<dbReference type="OrthoDB" id="8853683at2759"/>
<feature type="compositionally biased region" description="Basic residues" evidence="2">
    <location>
        <begin position="147"/>
        <end position="166"/>
    </location>
</feature>
<keyword evidence="1" id="KW-0175">Coiled coil</keyword>
<feature type="coiled-coil region" evidence="1">
    <location>
        <begin position="35"/>
        <end position="69"/>
    </location>
</feature>
<dbReference type="PANTHER" id="PTHR16477">
    <property type="entry name" value="COILED-COIL DOMAIN-CONTAINING PROTEIN 106"/>
    <property type="match status" value="1"/>
</dbReference>
<protein>
    <recommendedName>
        <fullName evidence="5">Coiled-coil domain-containing protein 106</fullName>
    </recommendedName>
</protein>
<feature type="compositionally biased region" description="Polar residues" evidence="2">
    <location>
        <begin position="82"/>
        <end position="92"/>
    </location>
</feature>
<organism evidence="3 4">
    <name type="scientific">Anabarilius grahami</name>
    <name type="common">Kanglang fish</name>
    <name type="synonym">Barilius grahami</name>
    <dbReference type="NCBI Taxonomy" id="495550"/>
    <lineage>
        <taxon>Eukaryota</taxon>
        <taxon>Metazoa</taxon>
        <taxon>Chordata</taxon>
        <taxon>Craniata</taxon>
        <taxon>Vertebrata</taxon>
        <taxon>Euteleostomi</taxon>
        <taxon>Actinopterygii</taxon>
        <taxon>Neopterygii</taxon>
        <taxon>Teleostei</taxon>
        <taxon>Ostariophysi</taxon>
        <taxon>Cypriniformes</taxon>
        <taxon>Xenocyprididae</taxon>
        <taxon>Xenocypridinae</taxon>
        <taxon>Xenocypridinae incertae sedis</taxon>
        <taxon>Anabarilius</taxon>
    </lineage>
</organism>
<dbReference type="EMBL" id="RJVU01076529">
    <property type="protein sequence ID" value="ROI15919.1"/>
    <property type="molecule type" value="Genomic_DNA"/>
</dbReference>
<evidence type="ECO:0000313" key="3">
    <source>
        <dbReference type="EMBL" id="ROI15919.1"/>
    </source>
</evidence>
<feature type="compositionally biased region" description="Basic and acidic residues" evidence="2">
    <location>
        <begin position="14"/>
        <end position="23"/>
    </location>
</feature>